<dbReference type="InterPro" id="IPR011009">
    <property type="entry name" value="Kinase-like_dom_sf"/>
</dbReference>
<dbReference type="SUPFAM" id="SSF56112">
    <property type="entry name" value="Protein kinase-like (PK-like)"/>
    <property type="match status" value="1"/>
</dbReference>
<proteinExistence type="predicted"/>
<accession>A0A1E3K114</accession>
<feature type="compositionally biased region" description="Basic and acidic residues" evidence="1">
    <location>
        <begin position="34"/>
        <end position="57"/>
    </location>
</feature>
<evidence type="ECO:0000259" key="2">
    <source>
        <dbReference type="Pfam" id="PF17667"/>
    </source>
</evidence>
<dbReference type="Gene3D" id="1.10.510.10">
    <property type="entry name" value="Transferase(Phosphotransferase) domain 1"/>
    <property type="match status" value="1"/>
</dbReference>
<evidence type="ECO:0000313" key="4">
    <source>
        <dbReference type="Proteomes" id="UP000095149"/>
    </source>
</evidence>
<dbReference type="Pfam" id="PF17667">
    <property type="entry name" value="Pkinase_fungal"/>
    <property type="match status" value="1"/>
</dbReference>
<feature type="compositionally biased region" description="Polar residues" evidence="1">
    <location>
        <begin position="83"/>
        <end position="95"/>
    </location>
</feature>
<organism evidence="3 4">
    <name type="scientific">Cryptococcus amylolentus CBS 6273</name>
    <dbReference type="NCBI Taxonomy" id="1296118"/>
    <lineage>
        <taxon>Eukaryota</taxon>
        <taxon>Fungi</taxon>
        <taxon>Dikarya</taxon>
        <taxon>Basidiomycota</taxon>
        <taxon>Agaricomycotina</taxon>
        <taxon>Tremellomycetes</taxon>
        <taxon>Tremellales</taxon>
        <taxon>Cryptococcaceae</taxon>
        <taxon>Cryptococcus</taxon>
    </lineage>
</organism>
<comment type="caution">
    <text evidence="3">The sequence shown here is derived from an EMBL/GenBank/DDBJ whole genome shotgun (WGS) entry which is preliminary data.</text>
</comment>
<protein>
    <recommendedName>
        <fullName evidence="2">Fungal-type protein kinase domain-containing protein</fullName>
    </recommendedName>
</protein>
<name>A0A1E3K114_9TREE</name>
<evidence type="ECO:0000313" key="3">
    <source>
        <dbReference type="EMBL" id="ODO06745.1"/>
    </source>
</evidence>
<dbReference type="Proteomes" id="UP000095149">
    <property type="component" value="Unassembled WGS sequence"/>
</dbReference>
<sequence length="422" mass="46942">MPPKSPSRPRLCNRNNIWSRTTRVDALHSAGSRKITEYEPARQAPLEESRKRKKEEDTIPQPTKRGKSGQSSVSEERRMKATNEPNQPQAASEQGSGVAVSSPLFNHQNIRPLDAPDMTIIVKSSTVTEHNMETDIYDPITRHNEPERRLYQFLEDLLLQNQSLIGIARFASRRKGCPTRAVSCVMGESDEKLYRIGAEDSDESYAGNDLLQEVTSNLDLSKHVTLASHSPPRASSVQPKPVIRRIETVQETVTLGVTLFEIYEKHSILGLVKAILGALYGGTVRGMLRSIMNVAKNVLIGYRNLLRSGWLHRDISVNNIVVGSNRDFEPSDYDQHGGCAVPTAYDSDCLIDDEDGKLCGMLIDFDLAVQRRPKGGTANEDEAFPTGTLNFMATAIFTAHERIAWGREIPSAHSPSHLMRIS</sequence>
<dbReference type="AlphaFoldDB" id="A0A1E3K114"/>
<gene>
    <name evidence="3" type="ORF">I350_04104</name>
</gene>
<feature type="region of interest" description="Disordered" evidence="1">
    <location>
        <begin position="1"/>
        <end position="99"/>
    </location>
</feature>
<dbReference type="InterPro" id="IPR040976">
    <property type="entry name" value="Pkinase_fungal"/>
</dbReference>
<evidence type="ECO:0000256" key="1">
    <source>
        <dbReference type="SAM" id="MobiDB-lite"/>
    </source>
</evidence>
<reference evidence="3 4" key="1">
    <citation type="submission" date="2016-06" db="EMBL/GenBank/DDBJ databases">
        <title>Evolution of pathogenesis and genome organization in the Tremellales.</title>
        <authorList>
            <person name="Cuomo C."/>
            <person name="Litvintseva A."/>
            <person name="Heitman J."/>
            <person name="Chen Y."/>
            <person name="Sun S."/>
            <person name="Springer D."/>
            <person name="Dromer F."/>
            <person name="Young S."/>
            <person name="Zeng Q."/>
            <person name="Chapman S."/>
            <person name="Gujja S."/>
            <person name="Saif S."/>
            <person name="Birren B."/>
        </authorList>
    </citation>
    <scope>NUCLEOTIDE SEQUENCE [LARGE SCALE GENOMIC DNA]</scope>
    <source>
        <strain evidence="3 4">CBS 6273</strain>
    </source>
</reference>
<dbReference type="EMBL" id="MEKH01000006">
    <property type="protein sequence ID" value="ODO06745.1"/>
    <property type="molecule type" value="Genomic_DNA"/>
</dbReference>
<feature type="domain" description="Fungal-type protein kinase" evidence="2">
    <location>
        <begin position="291"/>
        <end position="400"/>
    </location>
</feature>